<accession>A0A813LYK8</accession>
<dbReference type="Proteomes" id="UP000626109">
    <property type="component" value="Unassembled WGS sequence"/>
</dbReference>
<reference evidence="1" key="1">
    <citation type="submission" date="2021-02" db="EMBL/GenBank/DDBJ databases">
        <authorList>
            <person name="Dougan E. K."/>
            <person name="Rhodes N."/>
            <person name="Thang M."/>
            <person name="Chan C."/>
        </authorList>
    </citation>
    <scope>NUCLEOTIDE SEQUENCE</scope>
</reference>
<evidence type="ECO:0000313" key="2">
    <source>
        <dbReference type="Proteomes" id="UP000626109"/>
    </source>
</evidence>
<evidence type="ECO:0000313" key="1">
    <source>
        <dbReference type="EMBL" id="CAE8741787.1"/>
    </source>
</evidence>
<dbReference type="AlphaFoldDB" id="A0A813LYK8"/>
<organism evidence="1 2">
    <name type="scientific">Polarella glacialis</name>
    <name type="common">Dinoflagellate</name>
    <dbReference type="NCBI Taxonomy" id="89957"/>
    <lineage>
        <taxon>Eukaryota</taxon>
        <taxon>Sar</taxon>
        <taxon>Alveolata</taxon>
        <taxon>Dinophyceae</taxon>
        <taxon>Suessiales</taxon>
        <taxon>Suessiaceae</taxon>
        <taxon>Polarella</taxon>
    </lineage>
</organism>
<protein>
    <submittedName>
        <fullName evidence="1">Uncharacterized protein</fullName>
    </submittedName>
</protein>
<comment type="caution">
    <text evidence="1">The sequence shown here is derived from an EMBL/GenBank/DDBJ whole genome shotgun (WGS) entry which is preliminary data.</text>
</comment>
<gene>
    <name evidence="1" type="ORF">PGLA2088_LOCUS50665</name>
</gene>
<proteinExistence type="predicted"/>
<dbReference type="EMBL" id="CAJNNW010037438">
    <property type="protein sequence ID" value="CAE8741787.1"/>
    <property type="molecule type" value="Genomic_DNA"/>
</dbReference>
<name>A0A813LYK8_POLGL</name>
<sequence>MPSSRHDLDFDTTAYRRVGLCSDASCIIDEQVPVFLPRLISCASSSSECLPLDLALETGCHRQVSPDRSPTWDLQLHHLHLDPGEQGLNHRLLRAKLPGCLTVQEIVERIPTGDSTGTGIDVVVTDNALMIVFSLKSIVAVPLYMTLIAAKRLNDEMALVAIIRDSGTDANKDK</sequence>